<evidence type="ECO:0000256" key="1">
    <source>
        <dbReference type="ARBA" id="ARBA00022679"/>
    </source>
</evidence>
<accession>A0A8J3AHY9</accession>
<dbReference type="Proteomes" id="UP000619536">
    <property type="component" value="Unassembled WGS sequence"/>
</dbReference>
<keyword evidence="1" id="KW-0808">Transferase</keyword>
<dbReference type="NCBIfam" id="TIGR01575">
    <property type="entry name" value="rimI"/>
    <property type="match status" value="1"/>
</dbReference>
<name>A0A8J3AHY9_9BIFI</name>
<evidence type="ECO:0000313" key="5">
    <source>
        <dbReference type="Proteomes" id="UP000619536"/>
    </source>
</evidence>
<sequence length="156" mass="17833">MFTIRTLTDQDIDAIAKLEQQLFGMEAWSKAAIEQEIHAPARYYLVATRQEELVGYAGFWYDGDDAQLMTIGVSQSVQGQQVGSTLLQQLVDYARQLGAYRMLLEVRVDNEPALGLYRKFGFTTMGIRKRYYQPEGIDAYTMSVQLNTRRVGFQVE</sequence>
<organism evidence="4 5">
    <name type="scientific">Galliscardovia ingluviei</name>
    <dbReference type="NCBI Taxonomy" id="1769422"/>
    <lineage>
        <taxon>Bacteria</taxon>
        <taxon>Bacillati</taxon>
        <taxon>Actinomycetota</taxon>
        <taxon>Actinomycetes</taxon>
        <taxon>Bifidobacteriales</taxon>
        <taxon>Bifidobacteriaceae</taxon>
        <taxon>Galliscardovia</taxon>
    </lineage>
</organism>
<dbReference type="GO" id="GO:0008080">
    <property type="term" value="F:N-acetyltransferase activity"/>
    <property type="evidence" value="ECO:0007669"/>
    <property type="project" value="InterPro"/>
</dbReference>
<dbReference type="EMBL" id="BMDH01000001">
    <property type="protein sequence ID" value="GGI13164.1"/>
    <property type="molecule type" value="Genomic_DNA"/>
</dbReference>
<evidence type="ECO:0000259" key="3">
    <source>
        <dbReference type="PROSITE" id="PS51186"/>
    </source>
</evidence>
<dbReference type="CDD" id="cd04301">
    <property type="entry name" value="NAT_SF"/>
    <property type="match status" value="1"/>
</dbReference>
<comment type="caution">
    <text evidence="4">The sequence shown here is derived from an EMBL/GenBank/DDBJ whole genome shotgun (WGS) entry which is preliminary data.</text>
</comment>
<dbReference type="InterPro" id="IPR000182">
    <property type="entry name" value="GNAT_dom"/>
</dbReference>
<dbReference type="InterPro" id="IPR006464">
    <property type="entry name" value="AcTrfase_RimI/Ard1"/>
</dbReference>
<keyword evidence="2" id="KW-0012">Acyltransferase</keyword>
<dbReference type="PROSITE" id="PS51186">
    <property type="entry name" value="GNAT"/>
    <property type="match status" value="1"/>
</dbReference>
<dbReference type="SUPFAM" id="SSF55729">
    <property type="entry name" value="Acyl-CoA N-acyltransferases (Nat)"/>
    <property type="match status" value="1"/>
</dbReference>
<reference evidence="4" key="1">
    <citation type="journal article" date="2014" name="Int. J. Syst. Evol. Microbiol.">
        <title>Complete genome sequence of Corynebacterium casei LMG S-19264T (=DSM 44701T), isolated from a smear-ripened cheese.</title>
        <authorList>
            <consortium name="US DOE Joint Genome Institute (JGI-PGF)"/>
            <person name="Walter F."/>
            <person name="Albersmeier A."/>
            <person name="Kalinowski J."/>
            <person name="Ruckert C."/>
        </authorList>
    </citation>
    <scope>NUCLEOTIDE SEQUENCE</scope>
    <source>
        <strain evidence="4">CCM 8606</strain>
    </source>
</reference>
<feature type="domain" description="N-acetyltransferase" evidence="3">
    <location>
        <begin position="2"/>
        <end position="147"/>
    </location>
</feature>
<keyword evidence="5" id="KW-1185">Reference proteome</keyword>
<dbReference type="Gene3D" id="3.40.630.30">
    <property type="match status" value="1"/>
</dbReference>
<proteinExistence type="predicted"/>
<evidence type="ECO:0000313" key="4">
    <source>
        <dbReference type="EMBL" id="GGI13164.1"/>
    </source>
</evidence>
<dbReference type="Pfam" id="PF00583">
    <property type="entry name" value="Acetyltransf_1"/>
    <property type="match status" value="1"/>
</dbReference>
<evidence type="ECO:0000256" key="2">
    <source>
        <dbReference type="ARBA" id="ARBA00023315"/>
    </source>
</evidence>
<dbReference type="InterPro" id="IPR050832">
    <property type="entry name" value="Bact_Acetyltransf"/>
</dbReference>
<protein>
    <submittedName>
        <fullName evidence="4">Ribosomal-protein-alanine acetyltransferase</fullName>
    </submittedName>
</protein>
<dbReference type="AlphaFoldDB" id="A0A8J3AHY9"/>
<dbReference type="RefSeq" id="WP_188354612.1">
    <property type="nucleotide sequence ID" value="NZ_BMDH01000001.1"/>
</dbReference>
<reference evidence="4" key="2">
    <citation type="submission" date="2020-09" db="EMBL/GenBank/DDBJ databases">
        <authorList>
            <person name="Sun Q."/>
            <person name="Sedlacek I."/>
        </authorList>
    </citation>
    <scope>NUCLEOTIDE SEQUENCE</scope>
    <source>
        <strain evidence="4">CCM 8606</strain>
    </source>
</reference>
<gene>
    <name evidence="4" type="primary">rimI</name>
    <name evidence="4" type="ORF">GCM10007377_04590</name>
</gene>
<dbReference type="PANTHER" id="PTHR43877:SF2">
    <property type="entry name" value="AMINOALKYLPHOSPHONATE N-ACETYLTRANSFERASE-RELATED"/>
    <property type="match status" value="1"/>
</dbReference>
<dbReference type="InterPro" id="IPR016181">
    <property type="entry name" value="Acyl_CoA_acyltransferase"/>
</dbReference>
<dbReference type="PANTHER" id="PTHR43877">
    <property type="entry name" value="AMINOALKYLPHOSPHONATE N-ACETYLTRANSFERASE-RELATED-RELATED"/>
    <property type="match status" value="1"/>
</dbReference>